<accession>A0A9K3END5</accession>
<comment type="caution">
    <text evidence="2">The sequence shown here is derived from an EMBL/GenBank/DDBJ whole genome shotgun (WGS) entry which is preliminary data.</text>
</comment>
<reference evidence="2" key="2">
    <citation type="submission" date="2020-06" db="EMBL/GenBank/DDBJ databases">
        <title>Helianthus annuus Genome sequencing and assembly Release 2.</title>
        <authorList>
            <person name="Gouzy J."/>
            <person name="Langlade N."/>
            <person name="Munos S."/>
        </authorList>
    </citation>
    <scope>NUCLEOTIDE SEQUENCE</scope>
    <source>
        <tissue evidence="2">Leaves</tissue>
    </source>
</reference>
<sequence length="72" mass="8591">MFLYVNMLSICSDMSDMFVRIWLCFRLCIGLIMLLIVFRIRFCYVPAMSLLTQYIYRFVSDLSRSVSVSVWI</sequence>
<keyword evidence="3" id="KW-1185">Reference proteome</keyword>
<name>A0A9K3END5_HELAN</name>
<evidence type="ECO:0000313" key="2">
    <source>
        <dbReference type="EMBL" id="KAF5775129.1"/>
    </source>
</evidence>
<keyword evidence="1" id="KW-0812">Transmembrane</keyword>
<proteinExistence type="predicted"/>
<dbReference type="AlphaFoldDB" id="A0A9K3END5"/>
<feature type="transmembrane region" description="Helical" evidence="1">
    <location>
        <begin position="20"/>
        <end position="38"/>
    </location>
</feature>
<protein>
    <submittedName>
        <fullName evidence="2">Uncharacterized protein</fullName>
    </submittedName>
</protein>
<keyword evidence="1" id="KW-0472">Membrane</keyword>
<dbReference type="Proteomes" id="UP000215914">
    <property type="component" value="Unassembled WGS sequence"/>
</dbReference>
<keyword evidence="1" id="KW-1133">Transmembrane helix</keyword>
<organism evidence="2 3">
    <name type="scientific">Helianthus annuus</name>
    <name type="common">Common sunflower</name>
    <dbReference type="NCBI Taxonomy" id="4232"/>
    <lineage>
        <taxon>Eukaryota</taxon>
        <taxon>Viridiplantae</taxon>
        <taxon>Streptophyta</taxon>
        <taxon>Embryophyta</taxon>
        <taxon>Tracheophyta</taxon>
        <taxon>Spermatophyta</taxon>
        <taxon>Magnoliopsida</taxon>
        <taxon>eudicotyledons</taxon>
        <taxon>Gunneridae</taxon>
        <taxon>Pentapetalae</taxon>
        <taxon>asterids</taxon>
        <taxon>campanulids</taxon>
        <taxon>Asterales</taxon>
        <taxon>Asteraceae</taxon>
        <taxon>Asteroideae</taxon>
        <taxon>Heliantheae alliance</taxon>
        <taxon>Heliantheae</taxon>
        <taxon>Helianthus</taxon>
    </lineage>
</organism>
<gene>
    <name evidence="2" type="ORF">HanXRQr2_Chr13g0608551</name>
</gene>
<evidence type="ECO:0000313" key="3">
    <source>
        <dbReference type="Proteomes" id="UP000215914"/>
    </source>
</evidence>
<dbReference type="Gramene" id="mRNA:HanXRQr2_Chr13g0608551">
    <property type="protein sequence ID" value="CDS:HanXRQr2_Chr13g0608551.1"/>
    <property type="gene ID" value="HanXRQr2_Chr13g0608551"/>
</dbReference>
<evidence type="ECO:0000256" key="1">
    <source>
        <dbReference type="SAM" id="Phobius"/>
    </source>
</evidence>
<dbReference type="EMBL" id="MNCJ02000328">
    <property type="protein sequence ID" value="KAF5775129.1"/>
    <property type="molecule type" value="Genomic_DNA"/>
</dbReference>
<reference evidence="2" key="1">
    <citation type="journal article" date="2017" name="Nature">
        <title>The sunflower genome provides insights into oil metabolism, flowering and Asterid evolution.</title>
        <authorList>
            <person name="Badouin H."/>
            <person name="Gouzy J."/>
            <person name="Grassa C.J."/>
            <person name="Murat F."/>
            <person name="Staton S.E."/>
            <person name="Cottret L."/>
            <person name="Lelandais-Briere C."/>
            <person name="Owens G.L."/>
            <person name="Carrere S."/>
            <person name="Mayjonade B."/>
            <person name="Legrand L."/>
            <person name="Gill N."/>
            <person name="Kane N.C."/>
            <person name="Bowers J.E."/>
            <person name="Hubner S."/>
            <person name="Bellec A."/>
            <person name="Berard A."/>
            <person name="Berges H."/>
            <person name="Blanchet N."/>
            <person name="Boniface M.C."/>
            <person name="Brunel D."/>
            <person name="Catrice O."/>
            <person name="Chaidir N."/>
            <person name="Claudel C."/>
            <person name="Donnadieu C."/>
            <person name="Faraut T."/>
            <person name="Fievet G."/>
            <person name="Helmstetter N."/>
            <person name="King M."/>
            <person name="Knapp S.J."/>
            <person name="Lai Z."/>
            <person name="Le Paslier M.C."/>
            <person name="Lippi Y."/>
            <person name="Lorenzon L."/>
            <person name="Mandel J.R."/>
            <person name="Marage G."/>
            <person name="Marchand G."/>
            <person name="Marquand E."/>
            <person name="Bret-Mestries E."/>
            <person name="Morien E."/>
            <person name="Nambeesan S."/>
            <person name="Nguyen T."/>
            <person name="Pegot-Espagnet P."/>
            <person name="Pouilly N."/>
            <person name="Raftis F."/>
            <person name="Sallet E."/>
            <person name="Schiex T."/>
            <person name="Thomas J."/>
            <person name="Vandecasteele C."/>
            <person name="Vares D."/>
            <person name="Vear F."/>
            <person name="Vautrin S."/>
            <person name="Crespi M."/>
            <person name="Mangin B."/>
            <person name="Burke J.M."/>
            <person name="Salse J."/>
            <person name="Munos S."/>
            <person name="Vincourt P."/>
            <person name="Rieseberg L.H."/>
            <person name="Langlade N.B."/>
        </authorList>
    </citation>
    <scope>NUCLEOTIDE SEQUENCE</scope>
    <source>
        <tissue evidence="2">Leaves</tissue>
    </source>
</reference>